<evidence type="ECO:0000256" key="1">
    <source>
        <dbReference type="ARBA" id="ARBA00022741"/>
    </source>
</evidence>
<protein>
    <submittedName>
        <fullName evidence="4">Diadenosine tetraphosphate hydrolase</fullName>
    </submittedName>
</protein>
<keyword evidence="4" id="KW-0378">Hydrolase</keyword>
<dbReference type="KEGG" id="gah:GAH_00483"/>
<dbReference type="InParanoid" id="A0A0F7IHI1"/>
<dbReference type="GO" id="GO:0016787">
    <property type="term" value="F:hydrolase activity"/>
    <property type="evidence" value="ECO:0007669"/>
    <property type="project" value="UniProtKB-KW"/>
</dbReference>
<dbReference type="Proteomes" id="UP000034723">
    <property type="component" value="Chromosome"/>
</dbReference>
<feature type="domain" description="HIT" evidence="3">
    <location>
        <begin position="22"/>
        <end position="132"/>
    </location>
</feature>
<dbReference type="PANTHER" id="PTHR42997">
    <property type="entry name" value="HIT FAMILY HYDROLASE"/>
    <property type="match status" value="1"/>
</dbReference>
<gene>
    <name evidence="4" type="ORF">GAH_00483</name>
</gene>
<name>A0A0F7IHI1_9EURY</name>
<dbReference type="RefSeq" id="WP_048094516.1">
    <property type="nucleotide sequence ID" value="NZ_CP011267.1"/>
</dbReference>
<dbReference type="InterPro" id="IPR052908">
    <property type="entry name" value="AP-4-A_phosphorylase"/>
</dbReference>
<reference evidence="4 5" key="1">
    <citation type="submission" date="2015-04" db="EMBL/GenBank/DDBJ databases">
        <title>The complete genome sequence of the hyperthermophilic, obligate iron-reducing archaeon Geoglobus ahangari strain 234T.</title>
        <authorList>
            <person name="Manzella M.P."/>
            <person name="Holmes D.E."/>
            <person name="Rocheleau J.M."/>
            <person name="Chung A."/>
            <person name="Reguera G."/>
            <person name="Kashefi K."/>
        </authorList>
    </citation>
    <scope>NUCLEOTIDE SEQUENCE [LARGE SCALE GENOMIC DNA]</scope>
    <source>
        <strain evidence="4 5">234</strain>
    </source>
</reference>
<keyword evidence="1" id="KW-0547">Nucleotide-binding</keyword>
<dbReference type="STRING" id="113653.GAH_00483"/>
<dbReference type="GeneID" id="24803064"/>
<dbReference type="EMBL" id="CP011267">
    <property type="protein sequence ID" value="AKG92168.1"/>
    <property type="molecule type" value="Genomic_DNA"/>
</dbReference>
<dbReference type="InterPro" id="IPR039383">
    <property type="entry name" value="FHIT"/>
</dbReference>
<evidence type="ECO:0000313" key="4">
    <source>
        <dbReference type="EMBL" id="AKG92168.1"/>
    </source>
</evidence>
<proteinExistence type="predicted"/>
<dbReference type="PANTHER" id="PTHR42997:SF1">
    <property type="entry name" value="AP-4-A PHOSPHORYLASE"/>
    <property type="match status" value="1"/>
</dbReference>
<dbReference type="PATRIC" id="fig|113653.22.peg.484"/>
<sequence length="163" mass="18781">MKRIFAPWRIRYIMSPKHEGCIFCDFPKENRDEERLIVHRGETCFVIMNNYPYNPGHVMVSPYRHVGSLEDLTEDEALEMMTLAQKTVRVIKQVMSPDGFNLGINLGKVAGAGIEDHIHLHIVPRWNGDTNFMPVIADVRVIPEAVEETYKKLREGFEKLTSP</sequence>
<dbReference type="InterPro" id="IPR036265">
    <property type="entry name" value="HIT-like_sf"/>
</dbReference>
<dbReference type="Pfam" id="PF01230">
    <property type="entry name" value="HIT"/>
    <property type="match status" value="1"/>
</dbReference>
<dbReference type="PROSITE" id="PS51084">
    <property type="entry name" value="HIT_2"/>
    <property type="match status" value="1"/>
</dbReference>
<dbReference type="Gene3D" id="3.30.428.10">
    <property type="entry name" value="HIT-like"/>
    <property type="match status" value="1"/>
</dbReference>
<dbReference type="HOGENOM" id="CLU_056776_1_2_2"/>
<evidence type="ECO:0000259" key="3">
    <source>
        <dbReference type="PROSITE" id="PS51084"/>
    </source>
</evidence>
<dbReference type="FunCoup" id="A0A0F7IHI1">
    <property type="interactions" value="110"/>
</dbReference>
<dbReference type="CDD" id="cd01275">
    <property type="entry name" value="FHIT"/>
    <property type="match status" value="1"/>
</dbReference>
<evidence type="ECO:0000256" key="2">
    <source>
        <dbReference type="PROSITE-ProRule" id="PRU00464"/>
    </source>
</evidence>
<organism evidence="4 5">
    <name type="scientific">Geoglobus ahangari</name>
    <dbReference type="NCBI Taxonomy" id="113653"/>
    <lineage>
        <taxon>Archaea</taxon>
        <taxon>Methanobacteriati</taxon>
        <taxon>Methanobacteriota</taxon>
        <taxon>Archaeoglobi</taxon>
        <taxon>Archaeoglobales</taxon>
        <taxon>Archaeoglobaceae</taxon>
        <taxon>Geoglobus</taxon>
    </lineage>
</organism>
<dbReference type="InterPro" id="IPR011146">
    <property type="entry name" value="HIT-like"/>
</dbReference>
<evidence type="ECO:0000313" key="5">
    <source>
        <dbReference type="Proteomes" id="UP000034723"/>
    </source>
</evidence>
<dbReference type="GO" id="GO:0000166">
    <property type="term" value="F:nucleotide binding"/>
    <property type="evidence" value="ECO:0007669"/>
    <property type="project" value="UniProtKB-KW"/>
</dbReference>
<dbReference type="SUPFAM" id="SSF54197">
    <property type="entry name" value="HIT-like"/>
    <property type="match status" value="1"/>
</dbReference>
<keyword evidence="5" id="KW-1185">Reference proteome</keyword>
<dbReference type="OrthoDB" id="26806at2157"/>
<feature type="short sequence motif" description="Histidine triad motif" evidence="2">
    <location>
        <begin position="117"/>
        <end position="121"/>
    </location>
</feature>
<accession>A0A0F7IHI1</accession>
<dbReference type="AlphaFoldDB" id="A0A0F7IHI1"/>